<dbReference type="GO" id="GO:0016757">
    <property type="term" value="F:glycosyltransferase activity"/>
    <property type="evidence" value="ECO:0007669"/>
    <property type="project" value="UniProtKB-KW"/>
</dbReference>
<dbReference type="RefSeq" id="WP_096207071.1">
    <property type="nucleotide sequence ID" value="NZ_FZMP01000225.1"/>
</dbReference>
<dbReference type="PANTHER" id="PTHR46401">
    <property type="entry name" value="GLYCOSYLTRANSFERASE WBBK-RELATED"/>
    <property type="match status" value="1"/>
</dbReference>
<keyword evidence="1 3" id="KW-0808">Transferase</keyword>
<dbReference type="OrthoDB" id="132546at2157"/>
<dbReference type="Gene3D" id="3.40.50.2000">
    <property type="entry name" value="Glycogen Phosphorylase B"/>
    <property type="match status" value="2"/>
</dbReference>
<keyword evidence="3" id="KW-0328">Glycosyltransferase</keyword>
<dbReference type="CDD" id="cd03801">
    <property type="entry name" value="GT4_PimA-like"/>
    <property type="match status" value="1"/>
</dbReference>
<sequence>MFTRRNIALCASSVAAHIGGNGRYINSLIESSSKMPSLNLDVYAIKYEIKSKRLRKICYLKRNDNINYIPVNGIPLAFLLNFADLSFAFNLMNKIKPKITSYDVIHFNQMQMPKIVDFFLNNHENIVYTLHHPWTFDLKENNDKIFWHSAVKFDKINALKIPKIITVSKDSKRKIVKDYNVIPEKIHVVYNGIDTDRFKSFEDIQKNENQVLFVGDTTNKRKGFNILFNAFKKFVLKEIPEAKLHVVGKQKGLVDRSVYYHTFISDEELVKLYNSSMLTAVPSVYEAFSYPCVESMSCGTPVVASSNGGIPEVVGDNKTGLLSGLDEKSLADNIVYLLENQNVTREMGRTGIKRAREYFSLEKMLQETIKVYNR</sequence>
<evidence type="ECO:0000259" key="2">
    <source>
        <dbReference type="Pfam" id="PF00534"/>
    </source>
</evidence>
<feature type="domain" description="Glycosyl transferase family 1" evidence="2">
    <location>
        <begin position="196"/>
        <end position="353"/>
    </location>
</feature>
<protein>
    <submittedName>
        <fullName evidence="3">Putative Phosphatidylinositol alpha-mannosyltransferase</fullName>
        <ecNumber evidence="3">2.4.1.57</ecNumber>
    </submittedName>
</protein>
<gene>
    <name evidence="3" type="ORF">MNV_760011</name>
</gene>
<dbReference type="EC" id="2.4.1.57" evidence="3"/>
<organism evidence="3 4">
    <name type="scientific">Candidatus Methanoperedens nitratireducens</name>
    <dbReference type="NCBI Taxonomy" id="1392998"/>
    <lineage>
        <taxon>Archaea</taxon>
        <taxon>Methanobacteriati</taxon>
        <taxon>Methanobacteriota</taxon>
        <taxon>Stenosarchaea group</taxon>
        <taxon>Methanomicrobia</taxon>
        <taxon>Methanosarcinales</taxon>
        <taxon>ANME-2 cluster</taxon>
        <taxon>Candidatus Methanoperedentaceae</taxon>
        <taxon>Candidatus Methanoperedens</taxon>
    </lineage>
</organism>
<name>A0A284VTA7_9EURY</name>
<keyword evidence="4" id="KW-1185">Reference proteome</keyword>
<dbReference type="SUPFAM" id="SSF53756">
    <property type="entry name" value="UDP-Glycosyltransferase/glycogen phosphorylase"/>
    <property type="match status" value="1"/>
</dbReference>
<dbReference type="Proteomes" id="UP000218615">
    <property type="component" value="Unassembled WGS sequence"/>
</dbReference>
<dbReference type="PANTHER" id="PTHR46401:SF2">
    <property type="entry name" value="GLYCOSYLTRANSFERASE WBBK-RELATED"/>
    <property type="match status" value="1"/>
</dbReference>
<evidence type="ECO:0000313" key="4">
    <source>
        <dbReference type="Proteomes" id="UP000218615"/>
    </source>
</evidence>
<reference evidence="4" key="1">
    <citation type="submission" date="2017-06" db="EMBL/GenBank/DDBJ databases">
        <authorList>
            <person name="Cremers G."/>
        </authorList>
    </citation>
    <scope>NUCLEOTIDE SEQUENCE [LARGE SCALE GENOMIC DNA]</scope>
</reference>
<dbReference type="Pfam" id="PF00534">
    <property type="entry name" value="Glycos_transf_1"/>
    <property type="match status" value="1"/>
</dbReference>
<dbReference type="AlphaFoldDB" id="A0A284VTA7"/>
<dbReference type="EMBL" id="FZMP01000225">
    <property type="protein sequence ID" value="SNQ62525.1"/>
    <property type="molecule type" value="Genomic_DNA"/>
</dbReference>
<proteinExistence type="predicted"/>
<accession>A0A284VTA7</accession>
<evidence type="ECO:0000313" key="3">
    <source>
        <dbReference type="EMBL" id="SNQ62525.1"/>
    </source>
</evidence>
<evidence type="ECO:0000256" key="1">
    <source>
        <dbReference type="ARBA" id="ARBA00022679"/>
    </source>
</evidence>
<dbReference type="InterPro" id="IPR001296">
    <property type="entry name" value="Glyco_trans_1"/>
</dbReference>